<dbReference type="Proteomes" id="UP000469870">
    <property type="component" value="Unassembled WGS sequence"/>
</dbReference>
<organism evidence="1 2">
    <name type="scientific">Fundicoccus ignavus</name>
    <dbReference type="NCBI Taxonomy" id="2664442"/>
    <lineage>
        <taxon>Bacteria</taxon>
        <taxon>Bacillati</taxon>
        <taxon>Bacillota</taxon>
        <taxon>Bacilli</taxon>
        <taxon>Lactobacillales</taxon>
        <taxon>Aerococcaceae</taxon>
        <taxon>Fundicoccus</taxon>
    </lineage>
</organism>
<evidence type="ECO:0000313" key="2">
    <source>
        <dbReference type="Proteomes" id="UP000469870"/>
    </source>
</evidence>
<dbReference type="EMBL" id="WJQR01000011">
    <property type="protein sequence ID" value="MRI82423.1"/>
    <property type="molecule type" value="Genomic_DNA"/>
</dbReference>
<sequence>MSNYCKLFVLSLMILIIPKLSLTEAYAESRPNSYELTSEQQLVFDLLWPQNTKIYELVAADNYAEPQFFTVYLEKLTDKGWQQELLLEEIPLSPLKMAFTLDSPVKISYATAENQLTKNELDSLLLPDATKLLAAEQTLEIHWFEDIALEEGKQVVALIEMVNPDMFYNENSELNDFDYEAIVTNDSMIHRLFALILEIN</sequence>
<dbReference type="AlphaFoldDB" id="A0A844BWY4"/>
<protein>
    <submittedName>
        <fullName evidence="1">Uncharacterized protein</fullName>
    </submittedName>
</protein>
<name>A0A844BWY4_9LACT</name>
<evidence type="ECO:0000313" key="1">
    <source>
        <dbReference type="EMBL" id="MRI82423.1"/>
    </source>
</evidence>
<accession>A0A844BWY4</accession>
<reference evidence="1 2" key="1">
    <citation type="submission" date="2019-11" db="EMBL/GenBank/DDBJ databases">
        <title>Characterisation of Fundicoccus ignavus gen. nov. sp. nov., a novel genus of the family Aerococcaceae isolated from bulk tank milk.</title>
        <authorList>
            <person name="Siebert A."/>
            <person name="Huptas C."/>
            <person name="Wenning M."/>
            <person name="Scherer S."/>
            <person name="Doll E.V."/>
        </authorList>
    </citation>
    <scope>NUCLEOTIDE SEQUENCE [LARGE SCALE GENOMIC DNA]</scope>
    <source>
        <strain evidence="1 2">DSM 109653</strain>
    </source>
</reference>
<proteinExistence type="predicted"/>
<gene>
    <name evidence="1" type="ORF">GIY11_10420</name>
</gene>
<comment type="caution">
    <text evidence="1">The sequence shown here is derived from an EMBL/GenBank/DDBJ whole genome shotgun (WGS) entry which is preliminary data.</text>
</comment>